<accession>A0A9D4GHP4</accession>
<dbReference type="AlphaFoldDB" id="A0A9D4GHP4"/>
<keyword evidence="3" id="KW-1185">Reference proteome</keyword>
<evidence type="ECO:0000313" key="2">
    <source>
        <dbReference type="EMBL" id="KAH3817561.1"/>
    </source>
</evidence>
<dbReference type="EMBL" id="JAIWYP010000005">
    <property type="protein sequence ID" value="KAH3817561.1"/>
    <property type="molecule type" value="Genomic_DNA"/>
</dbReference>
<reference evidence="2" key="1">
    <citation type="journal article" date="2019" name="bioRxiv">
        <title>The Genome of the Zebra Mussel, Dreissena polymorpha: A Resource for Invasive Species Research.</title>
        <authorList>
            <person name="McCartney M.A."/>
            <person name="Auch B."/>
            <person name="Kono T."/>
            <person name="Mallez S."/>
            <person name="Zhang Y."/>
            <person name="Obille A."/>
            <person name="Becker A."/>
            <person name="Abrahante J.E."/>
            <person name="Garbe J."/>
            <person name="Badalamenti J.P."/>
            <person name="Herman A."/>
            <person name="Mangelson H."/>
            <person name="Liachko I."/>
            <person name="Sullivan S."/>
            <person name="Sone E.D."/>
            <person name="Koren S."/>
            <person name="Silverstein K.A.T."/>
            <person name="Beckman K.B."/>
            <person name="Gohl D.M."/>
        </authorList>
    </citation>
    <scope>NUCLEOTIDE SEQUENCE</scope>
    <source>
        <strain evidence="2">Duluth1</strain>
        <tissue evidence="2">Whole animal</tissue>
    </source>
</reference>
<evidence type="ECO:0000313" key="3">
    <source>
        <dbReference type="Proteomes" id="UP000828390"/>
    </source>
</evidence>
<sequence>MAKFKNDFKRKFFRDNKHLGNLRADQLHNETGTRDMEITKKTSKPAADSNVPKKKVVKKSTYGYQPSLYAEEASPEIQPTQVVKNSNDENNRNSSPNYRGKNRFKEF</sequence>
<protein>
    <submittedName>
        <fullName evidence="2">Uncharacterized protein</fullName>
    </submittedName>
</protein>
<comment type="caution">
    <text evidence="2">The sequence shown here is derived from an EMBL/GenBank/DDBJ whole genome shotgun (WGS) entry which is preliminary data.</text>
</comment>
<feature type="region of interest" description="Disordered" evidence="1">
    <location>
        <begin position="15"/>
        <end position="107"/>
    </location>
</feature>
<feature type="compositionally biased region" description="Basic and acidic residues" evidence="1">
    <location>
        <begin position="25"/>
        <end position="40"/>
    </location>
</feature>
<organism evidence="2 3">
    <name type="scientific">Dreissena polymorpha</name>
    <name type="common">Zebra mussel</name>
    <name type="synonym">Mytilus polymorpha</name>
    <dbReference type="NCBI Taxonomy" id="45954"/>
    <lineage>
        <taxon>Eukaryota</taxon>
        <taxon>Metazoa</taxon>
        <taxon>Spiralia</taxon>
        <taxon>Lophotrochozoa</taxon>
        <taxon>Mollusca</taxon>
        <taxon>Bivalvia</taxon>
        <taxon>Autobranchia</taxon>
        <taxon>Heteroconchia</taxon>
        <taxon>Euheterodonta</taxon>
        <taxon>Imparidentia</taxon>
        <taxon>Neoheterodontei</taxon>
        <taxon>Myida</taxon>
        <taxon>Dreissenoidea</taxon>
        <taxon>Dreissenidae</taxon>
        <taxon>Dreissena</taxon>
    </lineage>
</organism>
<dbReference type="Proteomes" id="UP000828390">
    <property type="component" value="Unassembled WGS sequence"/>
</dbReference>
<proteinExistence type="predicted"/>
<name>A0A9D4GHP4_DREPO</name>
<reference evidence="2" key="2">
    <citation type="submission" date="2020-11" db="EMBL/GenBank/DDBJ databases">
        <authorList>
            <person name="McCartney M.A."/>
            <person name="Auch B."/>
            <person name="Kono T."/>
            <person name="Mallez S."/>
            <person name="Becker A."/>
            <person name="Gohl D.M."/>
            <person name="Silverstein K.A.T."/>
            <person name="Koren S."/>
            <person name="Bechman K.B."/>
            <person name="Herman A."/>
            <person name="Abrahante J.E."/>
            <person name="Garbe J."/>
        </authorList>
    </citation>
    <scope>NUCLEOTIDE SEQUENCE</scope>
    <source>
        <strain evidence="2">Duluth1</strain>
        <tissue evidence="2">Whole animal</tissue>
    </source>
</reference>
<gene>
    <name evidence="2" type="ORF">DPMN_119099</name>
</gene>
<evidence type="ECO:0000256" key="1">
    <source>
        <dbReference type="SAM" id="MobiDB-lite"/>
    </source>
</evidence>